<dbReference type="Proteomes" id="UP000054423">
    <property type="component" value="Unassembled WGS sequence"/>
</dbReference>
<dbReference type="EMBL" id="KI695269">
    <property type="protein sequence ID" value="ETM36682.1"/>
    <property type="molecule type" value="Genomic_DNA"/>
</dbReference>
<sequence>MCFFFHLLLHLGKPGRQSGGARAIKNEKLQVLDCRIPLQIEWSKRIKQPITTSSISLA</sequence>
<evidence type="ECO:0000313" key="2">
    <source>
        <dbReference type="EMBL" id="ETL83473.1"/>
    </source>
</evidence>
<reference evidence="3" key="3">
    <citation type="submission" date="2013-11" db="EMBL/GenBank/DDBJ databases">
        <title>The Genome Sequence of Phytophthora parasitica IAC_01/95.</title>
        <authorList>
            <consortium name="The Broad Institute Genomics Platform"/>
            <person name="Russ C."/>
            <person name="Tyler B."/>
            <person name="Panabieres F."/>
            <person name="Shan W."/>
            <person name="Tripathy S."/>
            <person name="Grunwald N."/>
            <person name="Machado M."/>
            <person name="Johnson C.S."/>
            <person name="Arredondo F."/>
            <person name="Hong C."/>
            <person name="Coffey M."/>
            <person name="Young S.K."/>
            <person name="Zeng Q."/>
            <person name="Gargeya S."/>
            <person name="Fitzgerald M."/>
            <person name="Abouelleil A."/>
            <person name="Alvarado L."/>
            <person name="Chapman S.B."/>
            <person name="Gainer-Dewar J."/>
            <person name="Goldberg J."/>
            <person name="Griggs A."/>
            <person name="Gujja S."/>
            <person name="Hansen M."/>
            <person name="Howarth C."/>
            <person name="Imamovic A."/>
            <person name="Ireland A."/>
            <person name="Larimer J."/>
            <person name="McCowan C."/>
            <person name="Murphy C."/>
            <person name="Pearson M."/>
            <person name="Poon T.W."/>
            <person name="Priest M."/>
            <person name="Roberts A."/>
            <person name="Saif S."/>
            <person name="Shea T."/>
            <person name="Sykes S."/>
            <person name="Wortman J."/>
            <person name="Nusbaum C."/>
            <person name="Birren B."/>
        </authorList>
    </citation>
    <scope>NUCLEOTIDE SEQUENCE [LARGE SCALE GENOMIC DNA]</scope>
    <source>
        <strain evidence="3">IAC_01/95</strain>
    </source>
</reference>
<proteinExistence type="predicted"/>
<dbReference type="EMBL" id="KI682023">
    <property type="protein sequence ID" value="ETL83473.1"/>
    <property type="molecule type" value="Genomic_DNA"/>
</dbReference>
<dbReference type="AlphaFoldDB" id="W2I9T6"/>
<name>W2I9T6_PHYNI</name>
<reference evidence="1" key="2">
    <citation type="submission" date="2013-11" db="EMBL/GenBank/DDBJ databases">
        <title>The Genome Sequence of Phytophthora parasitica CJ05E6.</title>
        <authorList>
            <consortium name="The Broad Institute Genomics Platform"/>
            <person name="Russ C."/>
            <person name="Tyler B."/>
            <person name="Panabieres F."/>
            <person name="Shan W."/>
            <person name="Tripathy S."/>
            <person name="Grunwald N."/>
            <person name="Machado M."/>
            <person name="Johnson C.S."/>
            <person name="Arredondo F."/>
            <person name="Hong C."/>
            <person name="Coffey M."/>
            <person name="Young S.K."/>
            <person name="Zeng Q."/>
            <person name="Gargeya S."/>
            <person name="Fitzgerald M."/>
            <person name="Abouelleil A."/>
            <person name="Alvarado L."/>
            <person name="Chapman S.B."/>
            <person name="Gainer-Dewar J."/>
            <person name="Goldberg J."/>
            <person name="Griggs A."/>
            <person name="Gujja S."/>
            <person name="Hansen M."/>
            <person name="Howarth C."/>
            <person name="Imamovic A."/>
            <person name="Ireland A."/>
            <person name="Larimer J."/>
            <person name="McCowan C."/>
            <person name="Murphy C."/>
            <person name="Pearson M."/>
            <person name="Poon T.W."/>
            <person name="Priest M."/>
            <person name="Roberts A."/>
            <person name="Saif S."/>
            <person name="Shea T."/>
            <person name="Sykes S."/>
            <person name="Wortman J."/>
            <person name="Nusbaum C."/>
            <person name="Birren B."/>
        </authorList>
    </citation>
    <scope>NUCLEOTIDE SEQUENCE [LARGE SCALE GENOMIC DNA]</scope>
    <source>
        <strain evidence="1">CJ05E6</strain>
    </source>
</reference>
<organism evidence="1">
    <name type="scientific">Phytophthora nicotianae</name>
    <name type="common">Potato buckeye rot agent</name>
    <name type="synonym">Phytophthora parasitica</name>
    <dbReference type="NCBI Taxonomy" id="4792"/>
    <lineage>
        <taxon>Eukaryota</taxon>
        <taxon>Sar</taxon>
        <taxon>Stramenopiles</taxon>
        <taxon>Oomycota</taxon>
        <taxon>Peronosporomycetes</taxon>
        <taxon>Peronosporales</taxon>
        <taxon>Peronosporaceae</taxon>
        <taxon>Phytophthora</taxon>
    </lineage>
</organism>
<evidence type="ECO:0000313" key="1">
    <source>
        <dbReference type="EMBL" id="ETL30242.1"/>
    </source>
</evidence>
<dbReference type="Proteomes" id="UP000054532">
    <property type="component" value="Unassembled WGS sequence"/>
</dbReference>
<gene>
    <name evidence="3" type="ORF">L914_16680</name>
    <name evidence="1" type="ORF">L916_16757</name>
    <name evidence="2" type="ORF">L917_16585</name>
</gene>
<accession>W2I9T6</accession>
<protein>
    <submittedName>
        <fullName evidence="1">Uncharacterized protein</fullName>
    </submittedName>
</protein>
<dbReference type="Proteomes" id="UP000053864">
    <property type="component" value="Unassembled WGS sequence"/>
</dbReference>
<reference evidence="2" key="1">
    <citation type="submission" date="2013-11" db="EMBL/GenBank/DDBJ databases">
        <title>The Genome Sequence of Phytophthora parasitica CHvinca01.</title>
        <authorList>
            <consortium name="The Broad Institute Genomics Platform"/>
            <person name="Russ C."/>
            <person name="Tyler B."/>
            <person name="Panabieres F."/>
            <person name="Shan W."/>
            <person name="Tripathy S."/>
            <person name="Grunwald N."/>
            <person name="Machado M."/>
            <person name="Johnson C.S."/>
            <person name="Arredondo F."/>
            <person name="Hong C."/>
            <person name="Coffey M."/>
            <person name="Young S.K."/>
            <person name="Zeng Q."/>
            <person name="Gargeya S."/>
            <person name="Fitzgerald M."/>
            <person name="Abouelleil A."/>
            <person name="Alvarado L."/>
            <person name="Chapman S.B."/>
            <person name="Gainer-Dewar J."/>
            <person name="Goldberg J."/>
            <person name="Griggs A."/>
            <person name="Gujja S."/>
            <person name="Hansen M."/>
            <person name="Howarth C."/>
            <person name="Imamovic A."/>
            <person name="Ireland A."/>
            <person name="Larimer J."/>
            <person name="McCowan C."/>
            <person name="Murphy C."/>
            <person name="Pearson M."/>
            <person name="Poon T.W."/>
            <person name="Priest M."/>
            <person name="Roberts A."/>
            <person name="Saif S."/>
            <person name="Shea T."/>
            <person name="Sykes S."/>
            <person name="Wortman J."/>
            <person name="Nusbaum C."/>
            <person name="Birren B."/>
        </authorList>
    </citation>
    <scope>NUCLEOTIDE SEQUENCE [LARGE SCALE GENOMIC DNA]</scope>
    <source>
        <strain evidence="2">CHvinca01</strain>
    </source>
</reference>
<evidence type="ECO:0000313" key="3">
    <source>
        <dbReference type="EMBL" id="ETM36682.1"/>
    </source>
</evidence>
<dbReference type="EMBL" id="KI675328">
    <property type="protein sequence ID" value="ETL30242.1"/>
    <property type="molecule type" value="Genomic_DNA"/>
</dbReference>